<keyword evidence="3" id="KW-1185">Reference proteome</keyword>
<evidence type="ECO:0000313" key="2">
    <source>
        <dbReference type="EMBL" id="MBK4722906.1"/>
    </source>
</evidence>
<accession>A0ABS1I7I3</accession>
<evidence type="ECO:0000256" key="1">
    <source>
        <dbReference type="SAM" id="Phobius"/>
    </source>
</evidence>
<keyword evidence="1" id="KW-0472">Membrane</keyword>
<gene>
    <name evidence="2" type="ORF">JJL56_29030</name>
</gene>
<dbReference type="Proteomes" id="UP000654452">
    <property type="component" value="Unassembled WGS sequence"/>
</dbReference>
<evidence type="ECO:0000313" key="3">
    <source>
        <dbReference type="Proteomes" id="UP000654452"/>
    </source>
</evidence>
<protein>
    <recommendedName>
        <fullName evidence="4">DUF2768 family protein</fullName>
    </recommendedName>
</protein>
<name>A0ABS1I7I3_9PROT</name>
<proteinExistence type="predicted"/>
<sequence length="56" mass="6022">MWTMIGAAAAGYLLLLARSAWKQGEMRQFLRSLAIVVALCGLVAGTVLLAMLLDSR</sequence>
<evidence type="ECO:0008006" key="4">
    <source>
        <dbReference type="Google" id="ProtNLM"/>
    </source>
</evidence>
<keyword evidence="1" id="KW-1133">Transmembrane helix</keyword>
<feature type="transmembrane region" description="Helical" evidence="1">
    <location>
        <begin position="29"/>
        <end position="53"/>
    </location>
</feature>
<dbReference type="RefSeq" id="WP_186452924.1">
    <property type="nucleotide sequence ID" value="NZ_JAEPIV010000034.1"/>
</dbReference>
<organism evidence="2 3">
    <name type="scientific">Azospirillum aestuarii</name>
    <dbReference type="NCBI Taxonomy" id="2802052"/>
    <lineage>
        <taxon>Bacteria</taxon>
        <taxon>Pseudomonadati</taxon>
        <taxon>Pseudomonadota</taxon>
        <taxon>Alphaproteobacteria</taxon>
        <taxon>Rhodospirillales</taxon>
        <taxon>Azospirillaceae</taxon>
        <taxon>Azospirillum</taxon>
    </lineage>
</organism>
<keyword evidence="1" id="KW-0812">Transmembrane</keyword>
<dbReference type="EMBL" id="JAEPIV010000034">
    <property type="protein sequence ID" value="MBK4722906.1"/>
    <property type="molecule type" value="Genomic_DNA"/>
</dbReference>
<reference evidence="2 3" key="1">
    <citation type="submission" date="2021-01" db="EMBL/GenBank/DDBJ databases">
        <title>Azospirillum sp. YIM DDC1 draft genome.</title>
        <authorList>
            <person name="Wang Y.-X."/>
        </authorList>
    </citation>
    <scope>NUCLEOTIDE SEQUENCE [LARGE SCALE GENOMIC DNA]</scope>
    <source>
        <strain evidence="2 3">YIM DDC1</strain>
    </source>
</reference>
<comment type="caution">
    <text evidence="2">The sequence shown here is derived from an EMBL/GenBank/DDBJ whole genome shotgun (WGS) entry which is preliminary data.</text>
</comment>